<accession>A0AAQ1GD83</accession>
<dbReference type="EMBL" id="FNZM01000004">
    <property type="protein sequence ID" value="SEJ33313.1"/>
    <property type="molecule type" value="Genomic_DNA"/>
</dbReference>
<name>A0AAQ1GD83_9BURK</name>
<gene>
    <name evidence="1" type="ORF">SAMN05216550_10444</name>
</gene>
<dbReference type="Proteomes" id="UP000183529">
    <property type="component" value="Unassembled WGS sequence"/>
</dbReference>
<protein>
    <submittedName>
        <fullName evidence="1">Uncharacterized protein</fullName>
    </submittedName>
</protein>
<evidence type="ECO:0000313" key="2">
    <source>
        <dbReference type="Proteomes" id="UP000183529"/>
    </source>
</evidence>
<comment type="caution">
    <text evidence="1">The sequence shown here is derived from an EMBL/GenBank/DDBJ whole genome shotgun (WGS) entry which is preliminary data.</text>
</comment>
<dbReference type="RefSeq" id="WP_074982290.1">
    <property type="nucleotide sequence ID" value="NZ_CADFGN010000007.1"/>
</dbReference>
<dbReference type="AlphaFoldDB" id="A0AAQ1GD83"/>
<organism evidence="1 2">
    <name type="scientific">Paraburkholderia tropica</name>
    <dbReference type="NCBI Taxonomy" id="92647"/>
    <lineage>
        <taxon>Bacteria</taxon>
        <taxon>Pseudomonadati</taxon>
        <taxon>Pseudomonadota</taxon>
        <taxon>Betaproteobacteria</taxon>
        <taxon>Burkholderiales</taxon>
        <taxon>Burkholderiaceae</taxon>
        <taxon>Paraburkholderia</taxon>
    </lineage>
</organism>
<sequence>MLKLRFYPNSRKVWIGELLGAETRLLAATHPATIAAAVFAMDEHKLCVETAKGRCKMAFPFEDAEGGLLAALMQDAQMYDWMRLFCTFSRFDFANPLPYDTKADVHFRVAVFHLPAELVKVHPSEPEPENFKLQLRKRNQFIYYPWC</sequence>
<evidence type="ECO:0000313" key="1">
    <source>
        <dbReference type="EMBL" id="SEJ33313.1"/>
    </source>
</evidence>
<proteinExistence type="predicted"/>
<reference evidence="1 2" key="1">
    <citation type="submission" date="2016-10" db="EMBL/GenBank/DDBJ databases">
        <authorList>
            <person name="Varghese N."/>
            <person name="Submissions S."/>
        </authorList>
    </citation>
    <scope>NUCLEOTIDE SEQUENCE [LARGE SCALE GENOMIC DNA]</scope>
    <source>
        <strain evidence="1 2">LMG 22274</strain>
    </source>
</reference>